<keyword evidence="3" id="KW-1185">Reference proteome</keyword>
<feature type="region of interest" description="Disordered" evidence="1">
    <location>
        <begin position="74"/>
        <end position="114"/>
    </location>
</feature>
<reference evidence="2 3" key="1">
    <citation type="submission" date="2015-03" db="EMBL/GenBank/DDBJ databases">
        <title>RNA-seq based gene annotation and comparative genomics of four Zymoseptoria species reveal species-specific pathogenicity related genes and transposable element activity.</title>
        <authorList>
            <person name="Grandaubert J."/>
            <person name="Bhattacharyya A."/>
            <person name="Stukenbrock E.H."/>
        </authorList>
    </citation>
    <scope>NUCLEOTIDE SEQUENCE [LARGE SCALE GENOMIC DNA]</scope>
    <source>
        <strain evidence="2 3">Zb18110</strain>
    </source>
</reference>
<evidence type="ECO:0000313" key="3">
    <source>
        <dbReference type="Proteomes" id="UP000033647"/>
    </source>
</evidence>
<accession>A0A0F4G959</accession>
<protein>
    <submittedName>
        <fullName evidence="2">Uncharacterized protein</fullName>
    </submittedName>
</protein>
<sequence>MPPSVYMRWIKGAKLIDDGRSVRFDVVNLGEEVEVGEYCWLDGDAMRREWLVPLQEFWSRVRVQVEGRERRRIVEEEREKEKEAERKARGDVEEKEEDAKAELEEMGPGSEMKL</sequence>
<evidence type="ECO:0000313" key="2">
    <source>
        <dbReference type="EMBL" id="KJX93879.1"/>
    </source>
</evidence>
<dbReference type="Proteomes" id="UP000033647">
    <property type="component" value="Unassembled WGS sequence"/>
</dbReference>
<dbReference type="EMBL" id="LAFY01004203">
    <property type="protein sequence ID" value="KJX93879.1"/>
    <property type="molecule type" value="Genomic_DNA"/>
</dbReference>
<dbReference type="STRING" id="1047168.A0A0F4G959"/>
<dbReference type="AlphaFoldDB" id="A0A0F4G959"/>
<evidence type="ECO:0000256" key="1">
    <source>
        <dbReference type="SAM" id="MobiDB-lite"/>
    </source>
</evidence>
<gene>
    <name evidence="2" type="ORF">TI39_contig4244g00024</name>
</gene>
<proteinExistence type="predicted"/>
<feature type="compositionally biased region" description="Basic and acidic residues" evidence="1">
    <location>
        <begin position="74"/>
        <end position="103"/>
    </location>
</feature>
<comment type="caution">
    <text evidence="2">The sequence shown here is derived from an EMBL/GenBank/DDBJ whole genome shotgun (WGS) entry which is preliminary data.</text>
</comment>
<name>A0A0F4G959_9PEZI</name>
<organism evidence="2 3">
    <name type="scientific">Zymoseptoria brevis</name>
    <dbReference type="NCBI Taxonomy" id="1047168"/>
    <lineage>
        <taxon>Eukaryota</taxon>
        <taxon>Fungi</taxon>
        <taxon>Dikarya</taxon>
        <taxon>Ascomycota</taxon>
        <taxon>Pezizomycotina</taxon>
        <taxon>Dothideomycetes</taxon>
        <taxon>Dothideomycetidae</taxon>
        <taxon>Mycosphaerellales</taxon>
        <taxon>Mycosphaerellaceae</taxon>
        <taxon>Zymoseptoria</taxon>
    </lineage>
</organism>